<dbReference type="PANTHER" id="PTHR43278:SF2">
    <property type="entry name" value="IRON-SULFUR FLAVOPROTEIN"/>
    <property type="match status" value="1"/>
</dbReference>
<evidence type="ECO:0000313" key="7">
    <source>
        <dbReference type="EMBL" id="ACL16038.1"/>
    </source>
</evidence>
<protein>
    <submittedName>
        <fullName evidence="7">NADPH-dependent FMN reductase</fullName>
    </submittedName>
</protein>
<dbReference type="OrthoDB" id="9059at2157"/>
<dbReference type="InterPro" id="IPR005025">
    <property type="entry name" value="FMN_Rdtase-like_dom"/>
</dbReference>
<keyword evidence="8" id="KW-1185">Reference proteome</keyword>
<reference evidence="7 8" key="1">
    <citation type="journal article" date="2015" name="Genome Announc.">
        <title>Complete Genome Sequence of Methanosphaerula palustris E1-9CT, a Hydrogenotrophic Methanogen Isolated from a Minerotrophic Fen Peatland.</title>
        <authorList>
            <person name="Cadillo-Quiroz H."/>
            <person name="Browne P."/>
            <person name="Kyrpides N."/>
            <person name="Woyke T."/>
            <person name="Goodwin L."/>
            <person name="Detter C."/>
            <person name="Yavitt J.B."/>
            <person name="Zinder S.H."/>
        </authorList>
    </citation>
    <scope>NUCLEOTIDE SEQUENCE [LARGE SCALE GENOMIC DNA]</scope>
    <source>
        <strain evidence="8">ATCC BAA-1556 / DSM 19958 / E1-9c</strain>
    </source>
</reference>
<evidence type="ECO:0000256" key="2">
    <source>
        <dbReference type="ARBA" id="ARBA00001966"/>
    </source>
</evidence>
<dbReference type="PANTHER" id="PTHR43278">
    <property type="entry name" value="NAD(P)H-DEPENDENT FMN-CONTAINING OXIDOREDUCTASE YWQN-RELATED"/>
    <property type="match status" value="1"/>
</dbReference>
<dbReference type="RefSeq" id="WP_012617357.1">
    <property type="nucleotide sequence ID" value="NC_011832.1"/>
</dbReference>
<dbReference type="EMBL" id="CP001338">
    <property type="protein sequence ID" value="ACL16038.1"/>
    <property type="molecule type" value="Genomic_DNA"/>
</dbReference>
<proteinExistence type="inferred from homology"/>
<evidence type="ECO:0000256" key="3">
    <source>
        <dbReference type="ARBA" id="ARBA00022630"/>
    </source>
</evidence>
<dbReference type="SUPFAM" id="SSF52218">
    <property type="entry name" value="Flavoproteins"/>
    <property type="match status" value="1"/>
</dbReference>
<feature type="domain" description="NADPH-dependent FMN reductase-like" evidence="6">
    <location>
        <begin position="1"/>
        <end position="104"/>
    </location>
</feature>
<dbReference type="GeneID" id="7271815"/>
<dbReference type="InterPro" id="IPR051796">
    <property type="entry name" value="ISF_SsuE-like"/>
</dbReference>
<comment type="cofactor">
    <cofactor evidence="1">
        <name>FMN</name>
        <dbReference type="ChEBI" id="CHEBI:58210"/>
    </cofactor>
</comment>
<dbReference type="Proteomes" id="UP000002457">
    <property type="component" value="Chromosome"/>
</dbReference>
<name>B8GFJ0_METPE</name>
<evidence type="ECO:0000256" key="4">
    <source>
        <dbReference type="ARBA" id="ARBA00022643"/>
    </source>
</evidence>
<organism evidence="7 8">
    <name type="scientific">Methanosphaerula palustris (strain ATCC BAA-1556 / DSM 19958 / E1-9c)</name>
    <dbReference type="NCBI Taxonomy" id="521011"/>
    <lineage>
        <taxon>Archaea</taxon>
        <taxon>Methanobacteriati</taxon>
        <taxon>Methanobacteriota</taxon>
        <taxon>Stenosarchaea group</taxon>
        <taxon>Methanomicrobia</taxon>
        <taxon>Methanomicrobiales</taxon>
        <taxon>Methanoregulaceae</taxon>
        <taxon>Methanosphaerula</taxon>
    </lineage>
</organism>
<evidence type="ECO:0000313" key="8">
    <source>
        <dbReference type="Proteomes" id="UP000002457"/>
    </source>
</evidence>
<dbReference type="InterPro" id="IPR029039">
    <property type="entry name" value="Flavoprotein-like_sf"/>
</dbReference>
<dbReference type="STRING" id="521011.Mpal_0671"/>
<keyword evidence="3" id="KW-0285">Flavoprotein</keyword>
<evidence type="ECO:0000256" key="5">
    <source>
        <dbReference type="ARBA" id="ARBA00038292"/>
    </source>
</evidence>
<dbReference type="GO" id="GO:0016491">
    <property type="term" value="F:oxidoreductase activity"/>
    <property type="evidence" value="ECO:0007669"/>
    <property type="project" value="InterPro"/>
</dbReference>
<comment type="similarity">
    <text evidence="5">Belongs to the SsuE family. Isf subfamily.</text>
</comment>
<evidence type="ECO:0000259" key="6">
    <source>
        <dbReference type="Pfam" id="PF03358"/>
    </source>
</evidence>
<dbReference type="AlphaFoldDB" id="B8GFJ0"/>
<sequence length="239" mass="26890">MKVLAINASPNRDKGNTALILTPFLEGMKEAGAEVDIVYPRDLTIQPCTGCYTCWLKTPGRCIHDDDMTWLIPKMRDADIQVLASPIYVWGVTGPMKIMMDRMVSLVQPFIEESDGKMRHLQREETKSHQTVLVSNCGFWEMDNFDPLLAQFKARSTHGNVQFAGALLRPHGPVLREMIEQGAPVQDVLDAAREAGRQLVQEGSINPSLLKTISRPLIPKDEYQKISNQNFSEILKKNL</sequence>
<dbReference type="Gene3D" id="3.40.50.360">
    <property type="match status" value="1"/>
</dbReference>
<dbReference type="HOGENOM" id="CLU_050993_4_0_2"/>
<dbReference type="eggNOG" id="arCOG02576">
    <property type="taxonomic scope" value="Archaea"/>
</dbReference>
<keyword evidence="4" id="KW-0288">FMN</keyword>
<dbReference type="KEGG" id="mpl:Mpal_0671"/>
<evidence type="ECO:0000256" key="1">
    <source>
        <dbReference type="ARBA" id="ARBA00001917"/>
    </source>
</evidence>
<accession>B8GFJ0</accession>
<dbReference type="Pfam" id="PF03358">
    <property type="entry name" value="FMN_red"/>
    <property type="match status" value="1"/>
</dbReference>
<comment type="cofactor">
    <cofactor evidence="2">
        <name>[4Fe-4S] cluster</name>
        <dbReference type="ChEBI" id="CHEBI:49883"/>
    </cofactor>
</comment>
<gene>
    <name evidence="7" type="ordered locus">Mpal_0671</name>
</gene>